<protein>
    <recommendedName>
        <fullName evidence="2">Gfo/Idh/MocA-like oxidoreductase C-terminal domain-containing protein</fullName>
    </recommendedName>
</protein>
<evidence type="ECO:0000313" key="1">
    <source>
        <dbReference type="EMBL" id="GAG71266.1"/>
    </source>
</evidence>
<evidence type="ECO:0008006" key="2">
    <source>
        <dbReference type="Google" id="ProtNLM"/>
    </source>
</evidence>
<name>X1BGU4_9ZZZZ</name>
<dbReference type="EMBL" id="BART01003014">
    <property type="protein sequence ID" value="GAG71266.1"/>
    <property type="molecule type" value="Genomic_DNA"/>
</dbReference>
<sequence length="190" mass="21163">PLLCITGTKPESVICHGSGSINEERTKKYGSSFAVETAVFRMKDSIIVAEATRSLYETTRQYRESFDVYGDKMSFEWEQVADERHALFEGGEIVRRMQAPDTDSLLPPDIAEFTKREQIIDQEHVSFIQGAGHGGSHPHMVKEFIGAIVEGRDSEIDAVTAAYWTGAGICAHESAMKNGKKIYIPDFDKV</sequence>
<comment type="caution">
    <text evidence="1">The sequence shown here is derived from an EMBL/GenBank/DDBJ whole genome shotgun (WGS) entry which is preliminary data.</text>
</comment>
<proteinExistence type="predicted"/>
<organism evidence="1">
    <name type="scientific">marine sediment metagenome</name>
    <dbReference type="NCBI Taxonomy" id="412755"/>
    <lineage>
        <taxon>unclassified sequences</taxon>
        <taxon>metagenomes</taxon>
        <taxon>ecological metagenomes</taxon>
    </lineage>
</organism>
<dbReference type="AlphaFoldDB" id="X1BGU4"/>
<feature type="non-terminal residue" evidence="1">
    <location>
        <position position="1"/>
    </location>
</feature>
<gene>
    <name evidence="1" type="ORF">S01H4_08678</name>
</gene>
<reference evidence="1" key="1">
    <citation type="journal article" date="2014" name="Front. Microbiol.">
        <title>High frequency of phylogenetically diverse reductive dehalogenase-homologous genes in deep subseafloor sedimentary metagenomes.</title>
        <authorList>
            <person name="Kawai M."/>
            <person name="Futagami T."/>
            <person name="Toyoda A."/>
            <person name="Takaki Y."/>
            <person name="Nishi S."/>
            <person name="Hori S."/>
            <person name="Arai W."/>
            <person name="Tsubouchi T."/>
            <person name="Morono Y."/>
            <person name="Uchiyama I."/>
            <person name="Ito T."/>
            <person name="Fujiyama A."/>
            <person name="Inagaki F."/>
            <person name="Takami H."/>
        </authorList>
    </citation>
    <scope>NUCLEOTIDE SEQUENCE</scope>
    <source>
        <strain evidence="1">Expedition CK06-06</strain>
    </source>
</reference>
<accession>X1BGU4</accession>
<dbReference type="Gene3D" id="3.30.360.10">
    <property type="entry name" value="Dihydrodipicolinate Reductase, domain 2"/>
    <property type="match status" value="1"/>
</dbReference>